<reference evidence="1 2" key="1">
    <citation type="submission" date="2018-06" db="EMBL/GenBank/DDBJ databases">
        <title>Genomic Encyclopedia of Type Strains, Phase III (KMG-III): the genomes of soil and plant-associated and newly described type strains.</title>
        <authorList>
            <person name="Whitman W."/>
        </authorList>
    </citation>
    <scope>NUCLEOTIDE SEQUENCE [LARGE SCALE GENOMIC DNA]</scope>
    <source>
        <strain evidence="1 2">CECT 5889</strain>
    </source>
</reference>
<sequence>MKFSCSLETSSERIRLVNVISPLIKAGYQLVTQRQEPSENGGNIIHVVAKSQGSKTQEDLIDDLSSIEGCTLFQLEIDGEGSADTIPSAVASAPPPVTQDLDQKNALAAIGAQYPDIADIVRHYEASLPHESRAKAMHELGRKVGSGIYKRDYSLGSPLKMPTTINRELVPALKSFSKVKAKNNLVALTKCPFCKLSDSNHSGCHFVVGYIDGFLSSNPAVDRVRVEESSCGAGTTNICEFIIW</sequence>
<dbReference type="InterPro" id="IPR024096">
    <property type="entry name" value="NO_sig/Golgi_transp_ligand-bd"/>
</dbReference>
<name>A0A2V4UT34_9GAMM</name>
<dbReference type="Gene3D" id="3.30.1380.20">
    <property type="entry name" value="Trafficking protein particle complex subunit 3"/>
    <property type="match status" value="1"/>
</dbReference>
<comment type="caution">
    <text evidence="1">The sequence shown here is derived from an EMBL/GenBank/DDBJ whole genome shotgun (WGS) entry which is preliminary data.</text>
</comment>
<evidence type="ECO:0000313" key="1">
    <source>
        <dbReference type="EMBL" id="PYE39676.1"/>
    </source>
</evidence>
<dbReference type="EMBL" id="QJSU01000003">
    <property type="protein sequence ID" value="PYE39676.1"/>
    <property type="molecule type" value="Genomic_DNA"/>
</dbReference>
<dbReference type="Proteomes" id="UP000247746">
    <property type="component" value="Unassembled WGS sequence"/>
</dbReference>
<protein>
    <submittedName>
        <fullName evidence="1">Uncharacterized protein</fullName>
    </submittedName>
</protein>
<organism evidence="1 2">
    <name type="scientific">Psychrobacter fozii</name>
    <dbReference type="NCBI Taxonomy" id="198480"/>
    <lineage>
        <taxon>Bacteria</taxon>
        <taxon>Pseudomonadati</taxon>
        <taxon>Pseudomonadota</taxon>
        <taxon>Gammaproteobacteria</taxon>
        <taxon>Moraxellales</taxon>
        <taxon>Moraxellaceae</taxon>
        <taxon>Psychrobacter</taxon>
    </lineage>
</organism>
<dbReference type="RefSeq" id="WP_110922667.1">
    <property type="nucleotide sequence ID" value="NZ_CAJGZD010000005.1"/>
</dbReference>
<evidence type="ECO:0000313" key="2">
    <source>
        <dbReference type="Proteomes" id="UP000247746"/>
    </source>
</evidence>
<dbReference type="OrthoDB" id="6656431at2"/>
<proteinExistence type="predicted"/>
<dbReference type="SUPFAM" id="SSF111126">
    <property type="entry name" value="Ligand-binding domain in the NO signalling and Golgi transport"/>
    <property type="match status" value="1"/>
</dbReference>
<dbReference type="AlphaFoldDB" id="A0A2V4UT34"/>
<accession>A0A2V4UT34</accession>
<keyword evidence="2" id="KW-1185">Reference proteome</keyword>
<gene>
    <name evidence="1" type="ORF">DFP82_103122</name>
</gene>